<reference evidence="1 2" key="1">
    <citation type="submission" date="2019-05" db="EMBL/GenBank/DDBJ databases">
        <title>Another draft genome of Portunus trituberculatus and its Hox gene families provides insights of decapod evolution.</title>
        <authorList>
            <person name="Jeong J.-H."/>
            <person name="Song I."/>
            <person name="Kim S."/>
            <person name="Choi T."/>
            <person name="Kim D."/>
            <person name="Ryu S."/>
            <person name="Kim W."/>
        </authorList>
    </citation>
    <scope>NUCLEOTIDE SEQUENCE [LARGE SCALE GENOMIC DNA]</scope>
    <source>
        <tissue evidence="1">Muscle</tissue>
    </source>
</reference>
<evidence type="ECO:0000313" key="1">
    <source>
        <dbReference type="EMBL" id="MPC17394.1"/>
    </source>
</evidence>
<name>A0A5B7D802_PORTR</name>
<organism evidence="1 2">
    <name type="scientific">Portunus trituberculatus</name>
    <name type="common">Swimming crab</name>
    <name type="synonym">Neptunus trituberculatus</name>
    <dbReference type="NCBI Taxonomy" id="210409"/>
    <lineage>
        <taxon>Eukaryota</taxon>
        <taxon>Metazoa</taxon>
        <taxon>Ecdysozoa</taxon>
        <taxon>Arthropoda</taxon>
        <taxon>Crustacea</taxon>
        <taxon>Multicrustacea</taxon>
        <taxon>Malacostraca</taxon>
        <taxon>Eumalacostraca</taxon>
        <taxon>Eucarida</taxon>
        <taxon>Decapoda</taxon>
        <taxon>Pleocyemata</taxon>
        <taxon>Brachyura</taxon>
        <taxon>Eubrachyura</taxon>
        <taxon>Portunoidea</taxon>
        <taxon>Portunidae</taxon>
        <taxon>Portuninae</taxon>
        <taxon>Portunus</taxon>
    </lineage>
</organism>
<sequence>MGEERSKSPSHISSLLRRRWSSALRVAMLCRASARSISSFALDRPDSGCKTRAMPLLFYFSLLLISTIQHTPTPCPIQSREAVVGGVAKTHDAASNVHLIANLCVMTIVPFTSRLIVLDASYRSGVN</sequence>
<evidence type="ECO:0000313" key="2">
    <source>
        <dbReference type="Proteomes" id="UP000324222"/>
    </source>
</evidence>
<dbReference type="EMBL" id="VSRR010000585">
    <property type="protein sequence ID" value="MPC17394.1"/>
    <property type="molecule type" value="Genomic_DNA"/>
</dbReference>
<dbReference type="AlphaFoldDB" id="A0A5B7D802"/>
<gene>
    <name evidence="1" type="ORF">E2C01_010247</name>
</gene>
<comment type="caution">
    <text evidence="1">The sequence shown here is derived from an EMBL/GenBank/DDBJ whole genome shotgun (WGS) entry which is preliminary data.</text>
</comment>
<protein>
    <submittedName>
        <fullName evidence="1">Uncharacterized protein</fullName>
    </submittedName>
</protein>
<dbReference type="Proteomes" id="UP000324222">
    <property type="component" value="Unassembled WGS sequence"/>
</dbReference>
<accession>A0A5B7D802</accession>
<keyword evidence="2" id="KW-1185">Reference proteome</keyword>
<proteinExistence type="predicted"/>